<keyword evidence="2" id="KW-1185">Reference proteome</keyword>
<accession>A0A8X6NPJ7</accession>
<comment type="caution">
    <text evidence="1">The sequence shown here is derived from an EMBL/GenBank/DDBJ whole genome shotgun (WGS) entry which is preliminary data.</text>
</comment>
<name>A0A8X6NPJ7_NEPPI</name>
<gene>
    <name evidence="1" type="ORF">NPIL_311831</name>
</gene>
<reference evidence="1" key="1">
    <citation type="submission" date="2020-08" db="EMBL/GenBank/DDBJ databases">
        <title>Multicomponent nature underlies the extraordinary mechanical properties of spider dragline silk.</title>
        <authorList>
            <person name="Kono N."/>
            <person name="Nakamura H."/>
            <person name="Mori M."/>
            <person name="Yoshida Y."/>
            <person name="Ohtoshi R."/>
            <person name="Malay A.D."/>
            <person name="Moran D.A.P."/>
            <person name="Tomita M."/>
            <person name="Numata K."/>
            <person name="Arakawa K."/>
        </authorList>
    </citation>
    <scope>NUCLEOTIDE SEQUENCE</scope>
</reference>
<dbReference type="AlphaFoldDB" id="A0A8X6NPJ7"/>
<sequence length="104" mass="11751">MGLEQFPAKIPQTTPQTNPQSNYRILQKLRYRINLCPPIAPLKTIPCSDSSTKQTRPLSPIYGTFICLCPCVHLASSQETSRLMVGRNGGWMERLITVRSFVTR</sequence>
<evidence type="ECO:0000313" key="2">
    <source>
        <dbReference type="Proteomes" id="UP000887013"/>
    </source>
</evidence>
<evidence type="ECO:0000313" key="1">
    <source>
        <dbReference type="EMBL" id="GFT27279.1"/>
    </source>
</evidence>
<dbReference type="Proteomes" id="UP000887013">
    <property type="component" value="Unassembled WGS sequence"/>
</dbReference>
<dbReference type="EMBL" id="BMAW01060662">
    <property type="protein sequence ID" value="GFT27279.1"/>
    <property type="molecule type" value="Genomic_DNA"/>
</dbReference>
<protein>
    <submittedName>
        <fullName evidence="1">Uncharacterized protein</fullName>
    </submittedName>
</protein>
<proteinExistence type="predicted"/>
<organism evidence="1 2">
    <name type="scientific">Nephila pilipes</name>
    <name type="common">Giant wood spider</name>
    <name type="synonym">Nephila maculata</name>
    <dbReference type="NCBI Taxonomy" id="299642"/>
    <lineage>
        <taxon>Eukaryota</taxon>
        <taxon>Metazoa</taxon>
        <taxon>Ecdysozoa</taxon>
        <taxon>Arthropoda</taxon>
        <taxon>Chelicerata</taxon>
        <taxon>Arachnida</taxon>
        <taxon>Araneae</taxon>
        <taxon>Araneomorphae</taxon>
        <taxon>Entelegynae</taxon>
        <taxon>Araneoidea</taxon>
        <taxon>Nephilidae</taxon>
        <taxon>Nephila</taxon>
    </lineage>
</organism>
<dbReference type="OrthoDB" id="6435030at2759"/>